<dbReference type="GO" id="GO:0000398">
    <property type="term" value="P:mRNA splicing, via spliceosome"/>
    <property type="evidence" value="ECO:0007669"/>
    <property type="project" value="InterPro"/>
</dbReference>
<keyword evidence="3" id="KW-0508">mRNA splicing</keyword>
<keyword evidence="4" id="KW-0539">Nucleus</keyword>
<evidence type="ECO:0000256" key="1">
    <source>
        <dbReference type="ARBA" id="ARBA00004123"/>
    </source>
</evidence>
<keyword evidence="9" id="KW-1185">Reference proteome</keyword>
<feature type="domain" description="Small nuclear ribonucleoprotein Prp3 C-terminal" evidence="6">
    <location>
        <begin position="348"/>
        <end position="472"/>
    </location>
</feature>
<protein>
    <submittedName>
        <fullName evidence="8">LAME_0H10660g1_1</fullName>
    </submittedName>
</protein>
<dbReference type="InterPro" id="IPR010541">
    <property type="entry name" value="Prp3_C"/>
</dbReference>
<reference evidence="9" key="1">
    <citation type="submission" date="2016-03" db="EMBL/GenBank/DDBJ databases">
        <authorList>
            <person name="Devillers Hugo."/>
        </authorList>
    </citation>
    <scope>NUCLEOTIDE SEQUENCE [LARGE SCALE GENOMIC DNA]</scope>
</reference>
<evidence type="ECO:0000256" key="5">
    <source>
        <dbReference type="SAM" id="MobiDB-lite"/>
    </source>
</evidence>
<dbReference type="InterPro" id="IPR013881">
    <property type="entry name" value="Pre-mRNA_splic_Prp3_dom"/>
</dbReference>
<dbReference type="InterPro" id="IPR027104">
    <property type="entry name" value="Prp3"/>
</dbReference>
<proteinExistence type="predicted"/>
<organism evidence="8 9">
    <name type="scientific">Lachancea meyersii CBS 8951</name>
    <dbReference type="NCBI Taxonomy" id="1266667"/>
    <lineage>
        <taxon>Eukaryota</taxon>
        <taxon>Fungi</taxon>
        <taxon>Dikarya</taxon>
        <taxon>Ascomycota</taxon>
        <taxon>Saccharomycotina</taxon>
        <taxon>Saccharomycetes</taxon>
        <taxon>Saccharomycetales</taxon>
        <taxon>Saccharomycetaceae</taxon>
        <taxon>Lachancea</taxon>
    </lineage>
</organism>
<evidence type="ECO:0000256" key="2">
    <source>
        <dbReference type="ARBA" id="ARBA00022664"/>
    </source>
</evidence>
<dbReference type="OrthoDB" id="10264544at2759"/>
<evidence type="ECO:0000313" key="9">
    <source>
        <dbReference type="Proteomes" id="UP000191144"/>
    </source>
</evidence>
<gene>
    <name evidence="8" type="ORF">LAME_0H10660G</name>
</gene>
<dbReference type="AlphaFoldDB" id="A0A1G4KGA8"/>
<dbReference type="GO" id="GO:0046540">
    <property type="term" value="C:U4/U6 x U5 tri-snRNP complex"/>
    <property type="evidence" value="ECO:0007669"/>
    <property type="project" value="InterPro"/>
</dbReference>
<comment type="subcellular location">
    <subcellularLocation>
        <location evidence="1">Nucleus</location>
    </subcellularLocation>
</comment>
<dbReference type="Proteomes" id="UP000191144">
    <property type="component" value="Chromosome H"/>
</dbReference>
<feature type="region of interest" description="Disordered" evidence="5">
    <location>
        <begin position="190"/>
        <end position="216"/>
    </location>
</feature>
<feature type="compositionally biased region" description="Acidic residues" evidence="5">
    <location>
        <begin position="193"/>
        <end position="205"/>
    </location>
</feature>
<keyword evidence="2" id="KW-0507">mRNA processing</keyword>
<evidence type="ECO:0000256" key="3">
    <source>
        <dbReference type="ARBA" id="ARBA00023187"/>
    </source>
</evidence>
<dbReference type="PANTHER" id="PTHR14212">
    <property type="entry name" value="U4/U6-ASSOCIATED RNA SPLICING FACTOR-RELATED"/>
    <property type="match status" value="1"/>
</dbReference>
<evidence type="ECO:0000256" key="4">
    <source>
        <dbReference type="ARBA" id="ARBA00023242"/>
    </source>
</evidence>
<dbReference type="Pfam" id="PF08572">
    <property type="entry name" value="PRP3"/>
    <property type="match status" value="1"/>
</dbReference>
<sequence length="476" mass="55202">MRHVTSGILKSIFVKFSSLRSQHDGFILTVKNSEMGPRNKPMRQFGASLARDENKESARGLNVEIHPALLSENVNLIKYRNNPYLSHEGQGKGLGGSKVAKRYSRGLKFHEPGVLSRELDEQRAFLASQNELKRQQEEIERAKVRAGELPDVSIREHNYLLGHVPQLEWWDAAYVGDVHTWSIKDKYTQKMEDSDDDDDEDDYENENNTGTPQTPTIRYVQHPVPIKTPDLARELPVPRIRLVKREQKKVRRNRRKLLREEHEHKVQLGLEPKPAPKVKLANMMSVYQNSENITDPTSWEQTVRAQVEDRHRVHVETNIRRHLEAKEHKKEANVNENTASTFSDLHCRVFRFSSLRNPKIRFKLAANSRQLKMRGVCLRAGCDGPGILIVVGTEKNCRFYLKLVLHRLKWSEGFTDPDTGLLVDCSKEKVTLEWEGILKECRFRGWFMKECQSEDEIREVLRQLGSESFYDVLGHR</sequence>
<name>A0A1G4KGA8_9SACH</name>
<evidence type="ECO:0000313" key="8">
    <source>
        <dbReference type="EMBL" id="SCV03467.1"/>
    </source>
</evidence>
<evidence type="ECO:0000259" key="7">
    <source>
        <dbReference type="Pfam" id="PF08572"/>
    </source>
</evidence>
<dbReference type="CDD" id="cd24162">
    <property type="entry name" value="Prp3_C"/>
    <property type="match status" value="1"/>
</dbReference>
<dbReference type="EMBL" id="LT598480">
    <property type="protein sequence ID" value="SCV03467.1"/>
    <property type="molecule type" value="Genomic_DNA"/>
</dbReference>
<evidence type="ECO:0000259" key="6">
    <source>
        <dbReference type="Pfam" id="PF06544"/>
    </source>
</evidence>
<feature type="domain" description="Pre-mRNA-splicing factor 3" evidence="7">
    <location>
        <begin position="82"/>
        <end position="324"/>
    </location>
</feature>
<dbReference type="PANTHER" id="PTHR14212:SF0">
    <property type="entry name" value="U4_U6 SMALL NUCLEAR RIBONUCLEOPROTEIN PRP3"/>
    <property type="match status" value="1"/>
</dbReference>
<dbReference type="Pfam" id="PF06544">
    <property type="entry name" value="Prp3_C"/>
    <property type="match status" value="1"/>
</dbReference>
<accession>A0A1G4KGA8</accession>